<dbReference type="PANTHER" id="PTHR30055:SF234">
    <property type="entry name" value="HTH-TYPE TRANSCRIPTIONAL REGULATOR BETI"/>
    <property type="match status" value="1"/>
</dbReference>
<evidence type="ECO:0000313" key="7">
    <source>
        <dbReference type="Proteomes" id="UP000431401"/>
    </source>
</evidence>
<evidence type="ECO:0000256" key="1">
    <source>
        <dbReference type="ARBA" id="ARBA00023015"/>
    </source>
</evidence>
<dbReference type="OrthoDB" id="3687980at2"/>
<keyword evidence="7" id="KW-1185">Reference proteome</keyword>
<reference evidence="6 7" key="1">
    <citation type="submission" date="2019-10" db="EMBL/GenBank/DDBJ databases">
        <title>Nocardia macrotermitis sp. nov. and Nocardia aurantia sp. nov., isolated from the gut of fungus growing-termite Macrotermes natalensis.</title>
        <authorList>
            <person name="Benndorf R."/>
            <person name="Schwitalla J."/>
            <person name="Martin K."/>
            <person name="De Beer W."/>
            <person name="Kaster A.-K."/>
            <person name="Vollmers J."/>
            <person name="Poulsen M."/>
            <person name="Beemelmanns C."/>
        </authorList>
    </citation>
    <scope>NUCLEOTIDE SEQUENCE [LARGE SCALE GENOMIC DNA]</scope>
    <source>
        <strain evidence="6 7">RB56</strain>
    </source>
</reference>
<evidence type="ECO:0000256" key="3">
    <source>
        <dbReference type="ARBA" id="ARBA00023163"/>
    </source>
</evidence>
<dbReference type="GO" id="GO:0003700">
    <property type="term" value="F:DNA-binding transcription factor activity"/>
    <property type="evidence" value="ECO:0007669"/>
    <property type="project" value="TreeGrafter"/>
</dbReference>
<feature type="domain" description="HTH tetR-type" evidence="5">
    <location>
        <begin position="22"/>
        <end position="82"/>
    </location>
</feature>
<comment type="caution">
    <text evidence="6">The sequence shown here is derived from an EMBL/GenBank/DDBJ whole genome shotgun (WGS) entry which is preliminary data.</text>
</comment>
<dbReference type="Pfam" id="PF00440">
    <property type="entry name" value="TetR_N"/>
    <property type="match status" value="1"/>
</dbReference>
<dbReference type="EMBL" id="WEGI01000021">
    <property type="protein sequence ID" value="MQY31639.1"/>
    <property type="molecule type" value="Genomic_DNA"/>
</dbReference>
<dbReference type="PANTHER" id="PTHR30055">
    <property type="entry name" value="HTH-TYPE TRANSCRIPTIONAL REGULATOR RUTR"/>
    <property type="match status" value="1"/>
</dbReference>
<dbReference type="Proteomes" id="UP000431401">
    <property type="component" value="Unassembled WGS sequence"/>
</dbReference>
<feature type="DNA-binding region" description="H-T-H motif" evidence="4">
    <location>
        <begin position="45"/>
        <end position="64"/>
    </location>
</feature>
<dbReference type="AlphaFoldDB" id="A0A7K0E0Q7"/>
<evidence type="ECO:0000256" key="4">
    <source>
        <dbReference type="PROSITE-ProRule" id="PRU00335"/>
    </source>
</evidence>
<dbReference type="InterPro" id="IPR050109">
    <property type="entry name" value="HTH-type_TetR-like_transc_reg"/>
</dbReference>
<protein>
    <recommendedName>
        <fullName evidence="5">HTH tetR-type domain-containing protein</fullName>
    </recommendedName>
</protein>
<dbReference type="InterPro" id="IPR023772">
    <property type="entry name" value="DNA-bd_HTH_TetR-type_CS"/>
</dbReference>
<evidence type="ECO:0000256" key="2">
    <source>
        <dbReference type="ARBA" id="ARBA00023125"/>
    </source>
</evidence>
<dbReference type="GO" id="GO:0000976">
    <property type="term" value="F:transcription cis-regulatory region binding"/>
    <property type="evidence" value="ECO:0007669"/>
    <property type="project" value="TreeGrafter"/>
</dbReference>
<keyword evidence="1" id="KW-0805">Transcription regulation</keyword>
<sequence length="252" mass="27046">MPAREGPEASGPVGRSITLSAVGVRERVLEAALACFTEEGYERATIARIRERSGVSNGALFHHFRTKEAIASALYVDSIASVQEGYRRVLAADPPSLTGAVGGVIRHQLRWIEDHPERARFVYSQGRLDWSTEAGVRLREMNAELNDEYRRWLAPFVERGEACALPMTVVVALVTGPAHAIAQQWLAGQLPGSASEFAEDLIGAAVAGLTGTPAATPIRPVEGRFRIQLVDADGAIVGEGDGVARLRAPSPE</sequence>
<dbReference type="SUPFAM" id="SSF46689">
    <property type="entry name" value="Homeodomain-like"/>
    <property type="match status" value="1"/>
</dbReference>
<organism evidence="6 7">
    <name type="scientific">Nocardia aurantia</name>
    <dbReference type="NCBI Taxonomy" id="2585199"/>
    <lineage>
        <taxon>Bacteria</taxon>
        <taxon>Bacillati</taxon>
        <taxon>Actinomycetota</taxon>
        <taxon>Actinomycetes</taxon>
        <taxon>Mycobacteriales</taxon>
        <taxon>Nocardiaceae</taxon>
        <taxon>Nocardia</taxon>
    </lineage>
</organism>
<keyword evidence="3" id="KW-0804">Transcription</keyword>
<evidence type="ECO:0000259" key="5">
    <source>
        <dbReference type="PROSITE" id="PS50977"/>
    </source>
</evidence>
<dbReference type="PROSITE" id="PS01081">
    <property type="entry name" value="HTH_TETR_1"/>
    <property type="match status" value="1"/>
</dbReference>
<evidence type="ECO:0000313" key="6">
    <source>
        <dbReference type="EMBL" id="MQY31639.1"/>
    </source>
</evidence>
<keyword evidence="2 4" id="KW-0238">DNA-binding</keyword>
<dbReference type="PRINTS" id="PR00455">
    <property type="entry name" value="HTHTETR"/>
</dbReference>
<dbReference type="InterPro" id="IPR001647">
    <property type="entry name" value="HTH_TetR"/>
</dbReference>
<dbReference type="Gene3D" id="1.10.357.10">
    <property type="entry name" value="Tetracycline Repressor, domain 2"/>
    <property type="match status" value="1"/>
</dbReference>
<dbReference type="InterPro" id="IPR009057">
    <property type="entry name" value="Homeodomain-like_sf"/>
</dbReference>
<proteinExistence type="predicted"/>
<dbReference type="PROSITE" id="PS50977">
    <property type="entry name" value="HTH_TETR_2"/>
    <property type="match status" value="1"/>
</dbReference>
<gene>
    <name evidence="6" type="ORF">NRB56_72480</name>
</gene>
<accession>A0A7K0E0Q7</accession>
<dbReference type="SUPFAM" id="SSF48498">
    <property type="entry name" value="Tetracyclin repressor-like, C-terminal domain"/>
    <property type="match status" value="1"/>
</dbReference>
<name>A0A7K0E0Q7_9NOCA</name>
<dbReference type="InterPro" id="IPR036271">
    <property type="entry name" value="Tet_transcr_reg_TetR-rel_C_sf"/>
</dbReference>